<name>A0A1J8QV67_9AGAM</name>
<dbReference type="InterPro" id="IPR011990">
    <property type="entry name" value="TPR-like_helical_dom_sf"/>
</dbReference>
<dbReference type="SMART" id="SM00028">
    <property type="entry name" value="TPR"/>
    <property type="match status" value="3"/>
</dbReference>
<dbReference type="OrthoDB" id="2423701at2759"/>
<dbReference type="GO" id="GO:0072380">
    <property type="term" value="C:TRC complex"/>
    <property type="evidence" value="ECO:0007669"/>
    <property type="project" value="TreeGrafter"/>
</dbReference>
<proteinExistence type="predicted"/>
<keyword evidence="2" id="KW-0802">TPR repeat</keyword>
<evidence type="ECO:0000313" key="3">
    <source>
        <dbReference type="EMBL" id="OJA13378.1"/>
    </source>
</evidence>
<dbReference type="GO" id="GO:0016020">
    <property type="term" value="C:membrane"/>
    <property type="evidence" value="ECO:0007669"/>
    <property type="project" value="TreeGrafter"/>
</dbReference>
<dbReference type="STRING" id="180088.A0A1J8QV67"/>
<evidence type="ECO:0000313" key="4">
    <source>
        <dbReference type="Proteomes" id="UP000183567"/>
    </source>
</evidence>
<keyword evidence="4" id="KW-1185">Reference proteome</keyword>
<dbReference type="SUPFAM" id="SSF48452">
    <property type="entry name" value="TPR-like"/>
    <property type="match status" value="1"/>
</dbReference>
<evidence type="ECO:0000256" key="1">
    <source>
        <dbReference type="ARBA" id="ARBA00022737"/>
    </source>
</evidence>
<protein>
    <recommendedName>
        <fullName evidence="5">TPR-like protein</fullName>
    </recommendedName>
</protein>
<sequence>MSELTAAAQLKNEGNELYKKQDFVGALVKYSDALALDDKNAVPYANRAACSHGLNKYLDAADDAQLVLMQCHIYAWAIPDYAKGWSRLAAAWDALADWRNSADAWQKALNALPTTNLSPAQRQQRDQYRASLKAAQARIEATKKPIVPLFKINAKEGKFPWQVAAEMLTELWNIKNISSSAWVIAYAYQEFTTGVNKMKELKLHAQGPEEFGCYGSTDALAHLTNGMLRDDRAFHIDQPDWISMYNKQVMFEATARHAWDSEGLETIKEQAQKRLKEKGWSDIRPALSVTVRAWIMRASLDGSVRQKPHSAVQHLKRALDLLEWGRTIWKDFPKSDRGTIFEDTFVAGVRALYLKTFMNAYSTDPGLNSKFPLEHLKEEAEDLVKETDRVLQNPTKEQVDPGFFLSFTSYPAGIAYSMIGLYHVQMAQYGSDPMEGMFSFIKGYLDAASKYPEDDESHAWFLNSALDCMRHARVRIGDFNQVAVRLQEAAPKMMKIWALSSLAKVDRDQRIRANLDNARDIMKRVTEGKLTLDDPVPSLLS</sequence>
<accession>A0A1J8QV67</accession>
<dbReference type="PANTHER" id="PTHR45831:SF2">
    <property type="entry name" value="LD24721P"/>
    <property type="match status" value="1"/>
</dbReference>
<dbReference type="InterPro" id="IPR019734">
    <property type="entry name" value="TPR_rpt"/>
</dbReference>
<gene>
    <name evidence="3" type="ORF">AZE42_07051</name>
</gene>
<reference evidence="3 4" key="1">
    <citation type="submission" date="2016-03" db="EMBL/GenBank/DDBJ databases">
        <title>Comparative genomics of the ectomycorrhizal sister species Rhizopogon vinicolor and Rhizopogon vesiculosus (Basidiomycota: Boletales) reveals a divergence of the mating type B locus.</title>
        <authorList>
            <person name="Mujic A.B."/>
            <person name="Kuo A."/>
            <person name="Tritt A."/>
            <person name="Lipzen A."/>
            <person name="Chen C."/>
            <person name="Johnson J."/>
            <person name="Sharma A."/>
            <person name="Barry K."/>
            <person name="Grigoriev I.V."/>
            <person name="Spatafora J.W."/>
        </authorList>
    </citation>
    <scope>NUCLEOTIDE SEQUENCE [LARGE SCALE GENOMIC DNA]</scope>
    <source>
        <strain evidence="3 4">AM-OR11-056</strain>
    </source>
</reference>
<dbReference type="Proteomes" id="UP000183567">
    <property type="component" value="Unassembled WGS sequence"/>
</dbReference>
<dbReference type="Gene3D" id="1.25.40.10">
    <property type="entry name" value="Tetratricopeptide repeat domain"/>
    <property type="match status" value="1"/>
</dbReference>
<dbReference type="EMBL" id="LVVM01004176">
    <property type="protein sequence ID" value="OJA13378.1"/>
    <property type="molecule type" value="Genomic_DNA"/>
</dbReference>
<dbReference type="PANTHER" id="PTHR45831">
    <property type="entry name" value="LD24721P"/>
    <property type="match status" value="1"/>
</dbReference>
<dbReference type="GO" id="GO:0060090">
    <property type="term" value="F:molecular adaptor activity"/>
    <property type="evidence" value="ECO:0007669"/>
    <property type="project" value="TreeGrafter"/>
</dbReference>
<evidence type="ECO:0008006" key="5">
    <source>
        <dbReference type="Google" id="ProtNLM"/>
    </source>
</evidence>
<keyword evidence="1" id="KW-0677">Repeat</keyword>
<dbReference type="GO" id="GO:0006620">
    <property type="term" value="P:post-translational protein targeting to endoplasmic reticulum membrane"/>
    <property type="evidence" value="ECO:0007669"/>
    <property type="project" value="TreeGrafter"/>
</dbReference>
<dbReference type="AlphaFoldDB" id="A0A1J8QV67"/>
<evidence type="ECO:0000256" key="2">
    <source>
        <dbReference type="ARBA" id="ARBA00022803"/>
    </source>
</evidence>
<organism evidence="3 4">
    <name type="scientific">Rhizopogon vesiculosus</name>
    <dbReference type="NCBI Taxonomy" id="180088"/>
    <lineage>
        <taxon>Eukaryota</taxon>
        <taxon>Fungi</taxon>
        <taxon>Dikarya</taxon>
        <taxon>Basidiomycota</taxon>
        <taxon>Agaricomycotina</taxon>
        <taxon>Agaricomycetes</taxon>
        <taxon>Agaricomycetidae</taxon>
        <taxon>Boletales</taxon>
        <taxon>Suillineae</taxon>
        <taxon>Rhizopogonaceae</taxon>
        <taxon>Rhizopogon</taxon>
    </lineage>
</organism>
<comment type="caution">
    <text evidence="3">The sequence shown here is derived from an EMBL/GenBank/DDBJ whole genome shotgun (WGS) entry which is preliminary data.</text>
</comment>
<dbReference type="InterPro" id="IPR047150">
    <property type="entry name" value="SGT"/>
</dbReference>